<name>A0A8S5NE19_9CAUD</name>
<accession>A0A8S5NE19</accession>
<dbReference type="Gene3D" id="2.40.30.200">
    <property type="match status" value="1"/>
</dbReference>
<proteinExistence type="predicted"/>
<organism evidence="1">
    <name type="scientific">Siphoviridae sp. ctHEr2</name>
    <dbReference type="NCBI Taxonomy" id="2826229"/>
    <lineage>
        <taxon>Viruses</taxon>
        <taxon>Duplodnaviria</taxon>
        <taxon>Heunggongvirae</taxon>
        <taxon>Uroviricota</taxon>
        <taxon>Caudoviricetes</taxon>
    </lineage>
</organism>
<evidence type="ECO:0000313" key="1">
    <source>
        <dbReference type="EMBL" id="DAD93053.1"/>
    </source>
</evidence>
<protein>
    <submittedName>
        <fullName evidence="1">Tail protein</fullName>
    </submittedName>
</protein>
<dbReference type="EMBL" id="BK015152">
    <property type="protein sequence ID" value="DAD93053.1"/>
    <property type="molecule type" value="Genomic_DNA"/>
</dbReference>
<sequence>MIRAIYVESANGTAATLSLSDPWGIGVAVLKIDGLGPMKSDIFVTNYGARSGGYYNGSRAGTRDITFTLKPLGIDIERIRRWLYRLMPVQESVKLVFITDHGELETNGYVESFEPDIFNKYSTYTVNVRCPDPFFTETGSLITTTEVLSDAGPLFEFPFSNPTYAPEIEFSRKLPKWKYYITYDGQVPVGMTLKIKLADRPGNEVRIEGDRGTYLYVQNVGDLMRPNGTVTVVSEVGHRSVKYSSPNGDSVVDLAWTTWEQGDWPILYPGENSLTIYTSGRTGYTATVQYTKKYLGV</sequence>
<reference evidence="1" key="1">
    <citation type="journal article" date="2021" name="Proc. Natl. Acad. Sci. U.S.A.">
        <title>A Catalog of Tens of Thousands of Viruses from Human Metagenomes Reveals Hidden Associations with Chronic Diseases.</title>
        <authorList>
            <person name="Tisza M.J."/>
            <person name="Buck C.B."/>
        </authorList>
    </citation>
    <scope>NUCLEOTIDE SEQUENCE</scope>
    <source>
        <strain evidence="1">CtHEr2</strain>
    </source>
</reference>